<protein>
    <submittedName>
        <fullName evidence="4">Reverse transcriptase domain-containing protein</fullName>
    </submittedName>
</protein>
<organism evidence="4">
    <name type="scientific">Schistosoma curassoni</name>
    <dbReference type="NCBI Taxonomy" id="6186"/>
    <lineage>
        <taxon>Eukaryota</taxon>
        <taxon>Metazoa</taxon>
        <taxon>Spiralia</taxon>
        <taxon>Lophotrochozoa</taxon>
        <taxon>Platyhelminthes</taxon>
        <taxon>Trematoda</taxon>
        <taxon>Digenea</taxon>
        <taxon>Strigeidida</taxon>
        <taxon>Schistosomatoidea</taxon>
        <taxon>Schistosomatidae</taxon>
        <taxon>Schistosoma</taxon>
    </lineage>
</organism>
<gene>
    <name evidence="2" type="ORF">SCUD_LOCUS21045</name>
</gene>
<dbReference type="EMBL" id="UZAK01045622">
    <property type="protein sequence ID" value="VDP74166.1"/>
    <property type="molecule type" value="Genomic_DNA"/>
</dbReference>
<dbReference type="PROSITE" id="PS50878">
    <property type="entry name" value="RT_POL"/>
    <property type="match status" value="1"/>
</dbReference>
<dbReference type="STRING" id="6186.A0A183L146"/>
<evidence type="ECO:0000259" key="1">
    <source>
        <dbReference type="PROSITE" id="PS50878"/>
    </source>
</evidence>
<dbReference type="PANTHER" id="PTHR47027:SF25">
    <property type="entry name" value="REVERSE TRANSCRIPTASE DOMAIN-CONTAINING PROTEIN"/>
    <property type="match status" value="1"/>
</dbReference>
<evidence type="ECO:0000313" key="3">
    <source>
        <dbReference type="Proteomes" id="UP000279833"/>
    </source>
</evidence>
<feature type="domain" description="Reverse transcriptase" evidence="1">
    <location>
        <begin position="1"/>
        <end position="172"/>
    </location>
</feature>
<reference evidence="4" key="1">
    <citation type="submission" date="2016-06" db="UniProtKB">
        <authorList>
            <consortium name="WormBaseParasite"/>
        </authorList>
    </citation>
    <scope>IDENTIFICATION</scope>
</reference>
<keyword evidence="3" id="KW-1185">Reference proteome</keyword>
<dbReference type="PANTHER" id="PTHR47027">
    <property type="entry name" value="REVERSE TRANSCRIPTASE DOMAIN-CONTAINING PROTEIN"/>
    <property type="match status" value="1"/>
</dbReference>
<accession>A0A183L146</accession>
<dbReference type="InterPro" id="IPR000477">
    <property type="entry name" value="RT_dom"/>
</dbReference>
<evidence type="ECO:0000313" key="4">
    <source>
        <dbReference type="WBParaSite" id="SCUD_0002104801-mRNA-1"/>
    </source>
</evidence>
<name>A0A183L146_9TREM</name>
<evidence type="ECO:0000313" key="2">
    <source>
        <dbReference type="EMBL" id="VDP74166.1"/>
    </source>
</evidence>
<sequence>MEWNSSLYINFIDYGKAFDGVDRTTLWKLLRHYSVPQNIVNIIQKPCDRLNCEIVHEGELTKSFEVKTGIRQGCLLSPFLFLLVIDWMMKTSTSEGKHEIQWTSRMQLDDLDFADGKLRKSSSRRYKCLLRAAYAKYFTFVGQTLSATTYYGRERTRSQRRKKLWKWIGHSLRKAPDCYTRQAFIWNAQGRRRRGRPKNTLRRKTEIDMRKKNKTWMEVEKNVQDRVCWRMLVDGLCFIGSNRRK</sequence>
<reference evidence="2 3" key="2">
    <citation type="submission" date="2018-11" db="EMBL/GenBank/DDBJ databases">
        <authorList>
            <consortium name="Pathogen Informatics"/>
        </authorList>
    </citation>
    <scope>NUCLEOTIDE SEQUENCE [LARGE SCALE GENOMIC DNA]</scope>
    <source>
        <strain evidence="2">Dakar</strain>
        <strain evidence="3">Dakar, Senegal</strain>
    </source>
</reference>
<proteinExistence type="predicted"/>
<dbReference type="Proteomes" id="UP000279833">
    <property type="component" value="Unassembled WGS sequence"/>
</dbReference>
<dbReference type="Pfam" id="PF00078">
    <property type="entry name" value="RVT_1"/>
    <property type="match status" value="1"/>
</dbReference>
<dbReference type="AlphaFoldDB" id="A0A183L146"/>
<dbReference type="WBParaSite" id="SCUD_0002104801-mRNA-1">
    <property type="protein sequence ID" value="SCUD_0002104801-mRNA-1"/>
    <property type="gene ID" value="SCUD_0002104801"/>
</dbReference>